<sequence length="438" mass="45515">MSGRRAFALLTGLMAVVIGVALAIGTGQNARSDVAAPPQAHGPAPAEGVVPAAEGEWVGTWSAAPTGAEPGTRDGMANRSVRNVLRATVGGTGVRVELSNRYGSQPVTFTDVTVALSAAGGPAAVPDSMRRLTFDERGSVTIPSRGSVLSDPVALEVPPAADLLVTVHAPGPSGPVTYHRMAQQPNYVARGDRADDVTGAPFTEVSESWRYVTAVQVLATSVEGAVVVLGDSLTDGISSTPGANRRWTDVLFERLREEPRAPAMSVLNQGISGNRLLRDGAPDRLYNGPSGLRRLHTDVLPRAGARTAVIQLGINDLILQPRQADPAVLVAGLRRAAQDARDAGLHVLGTTLAPFGGHGAYTPGLDQVRQQVNAQIRNGGIFDAVIDFDAALRDPVAPHLLAPGFDSGDGLHPNDAGYRAMAEAVDLSTLLPGGERAL</sequence>
<dbReference type="SUPFAM" id="SSF52266">
    <property type="entry name" value="SGNH hydrolase"/>
    <property type="match status" value="1"/>
</dbReference>
<dbReference type="InterPro" id="IPR013830">
    <property type="entry name" value="SGNH_hydro"/>
</dbReference>
<dbReference type="PANTHER" id="PTHR43784:SF2">
    <property type="entry name" value="GDSL-LIKE LIPASE_ACYLHYDROLASE, PUTATIVE (AFU_ORTHOLOGUE AFUA_2G00820)-RELATED"/>
    <property type="match status" value="1"/>
</dbReference>
<feature type="domain" description="SGNH hydrolase-type esterase" evidence="1">
    <location>
        <begin position="228"/>
        <end position="420"/>
    </location>
</feature>
<dbReference type="InterPro" id="IPR053140">
    <property type="entry name" value="GDSL_Rv0518-like"/>
</dbReference>
<dbReference type="RefSeq" id="WP_311619826.1">
    <property type="nucleotide sequence ID" value="NZ_JAVREV010000014.1"/>
</dbReference>
<organism evidence="2 3">
    <name type="scientific">Streptomyces johnsoniae</name>
    <dbReference type="NCBI Taxonomy" id="3075532"/>
    <lineage>
        <taxon>Bacteria</taxon>
        <taxon>Bacillati</taxon>
        <taxon>Actinomycetota</taxon>
        <taxon>Actinomycetes</taxon>
        <taxon>Kitasatosporales</taxon>
        <taxon>Streptomycetaceae</taxon>
        <taxon>Streptomyces</taxon>
    </lineage>
</organism>
<accession>A0ABU2SA29</accession>
<evidence type="ECO:0000313" key="3">
    <source>
        <dbReference type="Proteomes" id="UP001183615"/>
    </source>
</evidence>
<dbReference type="Pfam" id="PF13472">
    <property type="entry name" value="Lipase_GDSL_2"/>
    <property type="match status" value="1"/>
</dbReference>
<evidence type="ECO:0000259" key="1">
    <source>
        <dbReference type="Pfam" id="PF13472"/>
    </source>
</evidence>
<dbReference type="GO" id="GO:0016787">
    <property type="term" value="F:hydrolase activity"/>
    <property type="evidence" value="ECO:0007669"/>
    <property type="project" value="UniProtKB-KW"/>
</dbReference>
<dbReference type="EMBL" id="JAVREV010000014">
    <property type="protein sequence ID" value="MDT0445546.1"/>
    <property type="molecule type" value="Genomic_DNA"/>
</dbReference>
<evidence type="ECO:0000313" key="2">
    <source>
        <dbReference type="EMBL" id="MDT0445546.1"/>
    </source>
</evidence>
<dbReference type="PANTHER" id="PTHR43784">
    <property type="entry name" value="GDSL-LIKE LIPASE/ACYLHYDROLASE, PUTATIVE (AFU_ORTHOLOGUE AFUA_2G00820)-RELATED"/>
    <property type="match status" value="1"/>
</dbReference>
<dbReference type="InterPro" id="IPR036514">
    <property type="entry name" value="SGNH_hydro_sf"/>
</dbReference>
<proteinExistence type="predicted"/>
<dbReference type="Proteomes" id="UP001183615">
    <property type="component" value="Unassembled WGS sequence"/>
</dbReference>
<protein>
    <submittedName>
        <fullName evidence="2">SGNH/GDSL hydrolase family protein</fullName>
    </submittedName>
</protein>
<keyword evidence="3" id="KW-1185">Reference proteome</keyword>
<dbReference type="Gene3D" id="3.40.50.1110">
    <property type="entry name" value="SGNH hydrolase"/>
    <property type="match status" value="1"/>
</dbReference>
<name>A0ABU2SA29_9ACTN</name>
<dbReference type="CDD" id="cd01830">
    <property type="entry name" value="XynE_like"/>
    <property type="match status" value="1"/>
</dbReference>
<reference evidence="3" key="1">
    <citation type="submission" date="2023-07" db="EMBL/GenBank/DDBJ databases">
        <title>30 novel species of actinomycetes from the DSMZ collection.</title>
        <authorList>
            <person name="Nouioui I."/>
        </authorList>
    </citation>
    <scope>NUCLEOTIDE SEQUENCE [LARGE SCALE GENOMIC DNA]</scope>
    <source>
        <strain evidence="3">DSM 41886</strain>
    </source>
</reference>
<keyword evidence="2" id="KW-0378">Hydrolase</keyword>
<comment type="caution">
    <text evidence="2">The sequence shown here is derived from an EMBL/GenBank/DDBJ whole genome shotgun (WGS) entry which is preliminary data.</text>
</comment>
<gene>
    <name evidence="2" type="ORF">RM779_23535</name>
</gene>